<protein>
    <submittedName>
        <fullName evidence="2">Uncharacterized protein</fullName>
    </submittedName>
</protein>
<gene>
    <name evidence="2" type="ORF">CERSUDRAFT_120313</name>
</gene>
<keyword evidence="3" id="KW-1185">Reference proteome</keyword>
<reference evidence="2 3" key="1">
    <citation type="journal article" date="2012" name="Proc. Natl. Acad. Sci. U.S.A.">
        <title>Comparative genomics of Ceriporiopsis subvermispora and Phanerochaete chrysosporium provide insight into selective ligninolysis.</title>
        <authorList>
            <person name="Fernandez-Fueyo E."/>
            <person name="Ruiz-Duenas F.J."/>
            <person name="Ferreira P."/>
            <person name="Floudas D."/>
            <person name="Hibbett D.S."/>
            <person name="Canessa P."/>
            <person name="Larrondo L.F."/>
            <person name="James T.Y."/>
            <person name="Seelenfreund D."/>
            <person name="Lobos S."/>
            <person name="Polanco R."/>
            <person name="Tello M."/>
            <person name="Honda Y."/>
            <person name="Watanabe T."/>
            <person name="Watanabe T."/>
            <person name="Ryu J.S."/>
            <person name="Kubicek C.P."/>
            <person name="Schmoll M."/>
            <person name="Gaskell J."/>
            <person name="Hammel K.E."/>
            <person name="St John F.J."/>
            <person name="Vanden Wymelenberg A."/>
            <person name="Sabat G."/>
            <person name="Splinter BonDurant S."/>
            <person name="Syed K."/>
            <person name="Yadav J.S."/>
            <person name="Doddapaneni H."/>
            <person name="Subramanian V."/>
            <person name="Lavin J.L."/>
            <person name="Oguiza J.A."/>
            <person name="Perez G."/>
            <person name="Pisabarro A.G."/>
            <person name="Ramirez L."/>
            <person name="Santoyo F."/>
            <person name="Master E."/>
            <person name="Coutinho P.M."/>
            <person name="Henrissat B."/>
            <person name="Lombard V."/>
            <person name="Magnuson J.K."/>
            <person name="Kuees U."/>
            <person name="Hori C."/>
            <person name="Igarashi K."/>
            <person name="Samejima M."/>
            <person name="Held B.W."/>
            <person name="Barry K.W."/>
            <person name="LaButti K.M."/>
            <person name="Lapidus A."/>
            <person name="Lindquist E.A."/>
            <person name="Lucas S.M."/>
            <person name="Riley R."/>
            <person name="Salamov A.A."/>
            <person name="Hoffmeister D."/>
            <person name="Schwenk D."/>
            <person name="Hadar Y."/>
            <person name="Yarden O."/>
            <person name="de Vries R.P."/>
            <person name="Wiebenga A."/>
            <person name="Stenlid J."/>
            <person name="Eastwood D."/>
            <person name="Grigoriev I.V."/>
            <person name="Berka R.M."/>
            <person name="Blanchette R.A."/>
            <person name="Kersten P."/>
            <person name="Martinez A.T."/>
            <person name="Vicuna R."/>
            <person name="Cullen D."/>
        </authorList>
    </citation>
    <scope>NUCLEOTIDE SEQUENCE [LARGE SCALE GENOMIC DNA]</scope>
    <source>
        <strain evidence="2 3">B</strain>
    </source>
</reference>
<dbReference type="HOGENOM" id="CLU_2454520_0_0_1"/>
<sequence length="89" mass="10109">MLERGNSRRYYRAVGQPRPHRGTCRAYARGVRVGLDTIGWSVSVHVRRGVVRTGDFDRRSRFSSAAESGTKVVASRHFLDNLGGFFLRR</sequence>
<evidence type="ECO:0000313" key="2">
    <source>
        <dbReference type="EMBL" id="EMD30760.1"/>
    </source>
</evidence>
<organism evidence="2 3">
    <name type="scientific">Ceriporiopsis subvermispora (strain B)</name>
    <name type="common">White-rot fungus</name>
    <name type="synonym">Gelatoporia subvermispora</name>
    <dbReference type="NCBI Taxonomy" id="914234"/>
    <lineage>
        <taxon>Eukaryota</taxon>
        <taxon>Fungi</taxon>
        <taxon>Dikarya</taxon>
        <taxon>Basidiomycota</taxon>
        <taxon>Agaricomycotina</taxon>
        <taxon>Agaricomycetes</taxon>
        <taxon>Polyporales</taxon>
        <taxon>Gelatoporiaceae</taxon>
        <taxon>Gelatoporia</taxon>
    </lineage>
</organism>
<name>M2QFG6_CERS8</name>
<proteinExistence type="predicted"/>
<accession>M2QFG6</accession>
<evidence type="ECO:0000313" key="3">
    <source>
        <dbReference type="Proteomes" id="UP000016930"/>
    </source>
</evidence>
<dbReference type="AlphaFoldDB" id="M2QFG6"/>
<dbReference type="Proteomes" id="UP000016930">
    <property type="component" value="Unassembled WGS sequence"/>
</dbReference>
<evidence type="ECO:0000256" key="1">
    <source>
        <dbReference type="SAM" id="MobiDB-lite"/>
    </source>
</evidence>
<feature type="region of interest" description="Disordered" evidence="1">
    <location>
        <begin position="1"/>
        <end position="20"/>
    </location>
</feature>
<dbReference type="EMBL" id="KB445854">
    <property type="protein sequence ID" value="EMD30760.1"/>
    <property type="molecule type" value="Genomic_DNA"/>
</dbReference>